<dbReference type="PANTHER" id="PTHR42911:SF1">
    <property type="entry name" value="MODULATOR OF FTSH PROTEASE HFLC"/>
    <property type="match status" value="1"/>
</dbReference>
<dbReference type="Proteomes" id="UP000332515">
    <property type="component" value="Unassembled WGS sequence"/>
</dbReference>
<proteinExistence type="inferred from homology"/>
<comment type="caution">
    <text evidence="8">The sequence shown here is derived from an EMBL/GenBank/DDBJ whole genome shotgun (WGS) entry which is preliminary data.</text>
</comment>
<evidence type="ECO:0000313" key="8">
    <source>
        <dbReference type="EMBL" id="MQT11525.1"/>
    </source>
</evidence>
<comment type="function">
    <text evidence="6">HflC and HflK could regulate a protease.</text>
</comment>
<evidence type="ECO:0000256" key="3">
    <source>
        <dbReference type="ARBA" id="ARBA00022692"/>
    </source>
</evidence>
<keyword evidence="3" id="KW-0812">Transmembrane</keyword>
<reference evidence="8 9" key="1">
    <citation type="submission" date="2019-09" db="EMBL/GenBank/DDBJ databases">
        <title>Segnochrobactrum spirostomi gen. nov., sp. nov., isolated from the ciliate Spirostomum cf. yagiui and description of a novel family, Segnochrobactraceae fam. nov. within the order Rhizobiales of the class Alphaproteobacteria.</title>
        <authorList>
            <person name="Akter S."/>
            <person name="Shazib S.U.A."/>
            <person name="Shin M.K."/>
        </authorList>
    </citation>
    <scope>NUCLEOTIDE SEQUENCE [LARGE SCALE GENOMIC DNA]</scope>
    <source>
        <strain evidence="8 9">Sp-1</strain>
    </source>
</reference>
<sequence length="309" mass="34340">MRGGIVGLIVAALVAIVAYSSIFVVYPTDQAIVLQFGQVRRSVTQPGLYFKVPFVQNVVTLDKRILELDVPQLEAIASDQKRLVVDAFARYRIQNPVLFYQTVNNVPDGNRRLSTFVQSAVRSVLADATFIAVVRDDRPQLMERIRQEVERRAQGIGVTIVDVRIRRADLPEANSQAIYRRMQTEREREATEIRAQGEEAARRIRAQADRQATVIVAEANKTSEELRGDGDARRSAVFSAAYGRDPSFFIFYRSMQAYREALKPDGTQLVLSPKSQFFRYFNDPIGAGGGVTLPPATTPGPAVPAPTAP</sequence>
<dbReference type="AlphaFoldDB" id="A0A6A7XYI3"/>
<evidence type="ECO:0000256" key="2">
    <source>
        <dbReference type="ARBA" id="ARBA00007862"/>
    </source>
</evidence>
<keyword evidence="4" id="KW-1133">Transmembrane helix</keyword>
<dbReference type="InterPro" id="IPR001972">
    <property type="entry name" value="Stomatin_HflK_fam"/>
</dbReference>
<comment type="subcellular location">
    <subcellularLocation>
        <location evidence="1">Membrane</location>
        <topology evidence="1">Single-pass membrane protein</topology>
    </subcellularLocation>
</comment>
<evidence type="ECO:0000259" key="7">
    <source>
        <dbReference type="SMART" id="SM00244"/>
    </source>
</evidence>
<dbReference type="PANTHER" id="PTHR42911">
    <property type="entry name" value="MODULATOR OF FTSH PROTEASE HFLC"/>
    <property type="match status" value="1"/>
</dbReference>
<evidence type="ECO:0000313" key="9">
    <source>
        <dbReference type="Proteomes" id="UP000332515"/>
    </source>
</evidence>
<keyword evidence="5" id="KW-0472">Membrane</keyword>
<dbReference type="InterPro" id="IPR010200">
    <property type="entry name" value="HflC"/>
</dbReference>
<dbReference type="InterPro" id="IPR001107">
    <property type="entry name" value="Band_7"/>
</dbReference>
<evidence type="ECO:0000256" key="5">
    <source>
        <dbReference type="ARBA" id="ARBA00023136"/>
    </source>
</evidence>
<evidence type="ECO:0000256" key="4">
    <source>
        <dbReference type="ARBA" id="ARBA00022989"/>
    </source>
</evidence>
<organism evidence="8 9">
    <name type="scientific">Segnochrobactrum spirostomi</name>
    <dbReference type="NCBI Taxonomy" id="2608987"/>
    <lineage>
        <taxon>Bacteria</taxon>
        <taxon>Pseudomonadati</taxon>
        <taxon>Pseudomonadota</taxon>
        <taxon>Alphaproteobacteria</taxon>
        <taxon>Hyphomicrobiales</taxon>
        <taxon>Segnochrobactraceae</taxon>
        <taxon>Segnochrobactrum</taxon>
    </lineage>
</organism>
<protein>
    <recommendedName>
        <fullName evidence="6">Protein HflC</fullName>
    </recommendedName>
</protein>
<dbReference type="Pfam" id="PF01145">
    <property type="entry name" value="Band_7"/>
    <property type="match status" value="1"/>
</dbReference>
<evidence type="ECO:0000256" key="6">
    <source>
        <dbReference type="PIRNR" id="PIRNR005651"/>
    </source>
</evidence>
<name>A0A6A7XYI3_9HYPH</name>
<dbReference type="SMART" id="SM00244">
    <property type="entry name" value="PHB"/>
    <property type="match status" value="1"/>
</dbReference>
<dbReference type="RefSeq" id="WP_153478288.1">
    <property type="nucleotide sequence ID" value="NZ_VWNA01000001.1"/>
</dbReference>
<dbReference type="GO" id="GO:0008233">
    <property type="term" value="F:peptidase activity"/>
    <property type="evidence" value="ECO:0007669"/>
    <property type="project" value="UniProtKB-KW"/>
</dbReference>
<dbReference type="PIRSF" id="PIRSF005651">
    <property type="entry name" value="HflC"/>
    <property type="match status" value="1"/>
</dbReference>
<comment type="similarity">
    <text evidence="2 6">Belongs to the band 7/mec-2 family. HflC subfamily.</text>
</comment>
<dbReference type="InterPro" id="IPR036013">
    <property type="entry name" value="Band_7/SPFH_dom_sf"/>
</dbReference>
<dbReference type="GO" id="GO:0016020">
    <property type="term" value="C:membrane"/>
    <property type="evidence" value="ECO:0007669"/>
    <property type="project" value="UniProtKB-SubCell"/>
</dbReference>
<dbReference type="Gene3D" id="3.30.479.30">
    <property type="entry name" value="Band 7 domain"/>
    <property type="match status" value="1"/>
</dbReference>
<evidence type="ECO:0000256" key="1">
    <source>
        <dbReference type="ARBA" id="ARBA00004167"/>
    </source>
</evidence>
<keyword evidence="8" id="KW-0378">Hydrolase</keyword>
<feature type="domain" description="Band 7" evidence="7">
    <location>
        <begin position="20"/>
        <end position="182"/>
    </location>
</feature>
<accession>A0A6A7XYI3</accession>
<dbReference type="CDD" id="cd03405">
    <property type="entry name" value="SPFH_HflC"/>
    <property type="match status" value="1"/>
</dbReference>
<dbReference type="SUPFAM" id="SSF117892">
    <property type="entry name" value="Band 7/SPFH domain"/>
    <property type="match status" value="1"/>
</dbReference>
<dbReference type="EMBL" id="VWNA01000001">
    <property type="protein sequence ID" value="MQT11525.1"/>
    <property type="molecule type" value="Genomic_DNA"/>
</dbReference>
<dbReference type="PRINTS" id="PR00721">
    <property type="entry name" value="STOMATIN"/>
</dbReference>
<dbReference type="GO" id="GO:0006508">
    <property type="term" value="P:proteolysis"/>
    <property type="evidence" value="ECO:0007669"/>
    <property type="project" value="UniProtKB-KW"/>
</dbReference>
<keyword evidence="8" id="KW-0645">Protease</keyword>
<gene>
    <name evidence="8" type="ORF">F0357_02305</name>
</gene>
<keyword evidence="9" id="KW-1185">Reference proteome</keyword>